<dbReference type="RefSeq" id="WP_166013202.1">
    <property type="nucleotide sequence ID" value="NZ_JARBFT010000003.1"/>
</dbReference>
<evidence type="ECO:0000313" key="1">
    <source>
        <dbReference type="EMBL" id="MDE1514366.1"/>
    </source>
</evidence>
<dbReference type="Proteomes" id="UP001216189">
    <property type="component" value="Unassembled WGS sequence"/>
</dbReference>
<gene>
    <name evidence="1" type="ORF">PUN32_04975</name>
</gene>
<organism evidence="1 2">
    <name type="scientific">Vibrio chanodichtyis</name>
    <dbReference type="NCBI Taxonomy" id="3027932"/>
    <lineage>
        <taxon>Bacteria</taxon>
        <taxon>Pseudomonadati</taxon>
        <taxon>Pseudomonadota</taxon>
        <taxon>Gammaproteobacteria</taxon>
        <taxon>Vibrionales</taxon>
        <taxon>Vibrionaceae</taxon>
        <taxon>Vibrio</taxon>
    </lineage>
</organism>
<accession>A0ABT5UZ30</accession>
<evidence type="ECO:0000313" key="2">
    <source>
        <dbReference type="Proteomes" id="UP001216189"/>
    </source>
</evidence>
<comment type="caution">
    <text evidence="1">The sequence shown here is derived from an EMBL/GenBank/DDBJ whole genome shotgun (WGS) entry which is preliminary data.</text>
</comment>
<dbReference type="Pfam" id="PF12915">
    <property type="entry name" value="DUF3833"/>
    <property type="match status" value="1"/>
</dbReference>
<reference evidence="1 2" key="1">
    <citation type="submission" date="2023-02" db="EMBL/GenBank/DDBJ databases">
        <title>Vibrio intestini sp. nov., a close relative of Vibrio cholerae isolated from the intestine of Healthy Culter dabryi.</title>
        <authorList>
            <person name="Wu N."/>
        </authorList>
    </citation>
    <scope>NUCLEOTIDE SEQUENCE [LARGE SCALE GENOMIC DNA]</scope>
    <source>
        <strain evidence="1 2">DSL-7</strain>
    </source>
</reference>
<proteinExistence type="predicted"/>
<protein>
    <submittedName>
        <fullName evidence="1">DUF3833 domain-containing protein</fullName>
    </submittedName>
</protein>
<sequence length="175" mass="20692">MKLWKSGLLLTLGWLWGCSADIHEYRAATPKFDLFNYFLGTTHAWGMVQDYTNKQTRRFTVTIEGRVENDQLILVEDFVFDDGEMDQRIWTISRTGADQYQGHADDIVGAARGEEVGNALRWQYDFMLKRNSSEVLVHFDDWLYRQDEKRLFNLTKIRKFGFEVGRITLFFEKQE</sequence>
<name>A0ABT5UZ30_9VIBR</name>
<dbReference type="InterPro" id="IPR024409">
    <property type="entry name" value="DUF3833"/>
</dbReference>
<keyword evidence="2" id="KW-1185">Reference proteome</keyword>
<dbReference type="EMBL" id="JARBFT010000003">
    <property type="protein sequence ID" value="MDE1514366.1"/>
    <property type="molecule type" value="Genomic_DNA"/>
</dbReference>